<evidence type="ECO:0000313" key="1">
    <source>
        <dbReference type="EMBL" id="CAG8584557.1"/>
    </source>
</evidence>
<dbReference type="AlphaFoldDB" id="A0A9N9G8K2"/>
<gene>
    <name evidence="1" type="ORF">RFULGI_LOCUS5984</name>
</gene>
<protein>
    <submittedName>
        <fullName evidence="1">8328_t:CDS:1</fullName>
    </submittedName>
</protein>
<dbReference type="EMBL" id="CAJVPZ010007305">
    <property type="protein sequence ID" value="CAG8584557.1"/>
    <property type="molecule type" value="Genomic_DNA"/>
</dbReference>
<keyword evidence="2" id="KW-1185">Reference proteome</keyword>
<dbReference type="OrthoDB" id="2414517at2759"/>
<sequence length="128" mass="15017">MLKQEVLELKKGLEFLRDRQKEEADPEDLILCSSNDNAKNNEEQSLIDDNSYEQYLKSCIATNSLSLKINVYTIQKPYSEWTLNAVSEIFKLPTHYKDIFKFTCSTNQLEDDKSQKLLLHFIKDLKIH</sequence>
<organism evidence="1 2">
    <name type="scientific">Racocetra fulgida</name>
    <dbReference type="NCBI Taxonomy" id="60492"/>
    <lineage>
        <taxon>Eukaryota</taxon>
        <taxon>Fungi</taxon>
        <taxon>Fungi incertae sedis</taxon>
        <taxon>Mucoromycota</taxon>
        <taxon>Glomeromycotina</taxon>
        <taxon>Glomeromycetes</taxon>
        <taxon>Diversisporales</taxon>
        <taxon>Gigasporaceae</taxon>
        <taxon>Racocetra</taxon>
    </lineage>
</organism>
<evidence type="ECO:0000313" key="2">
    <source>
        <dbReference type="Proteomes" id="UP000789396"/>
    </source>
</evidence>
<proteinExistence type="predicted"/>
<reference evidence="1" key="1">
    <citation type="submission" date="2021-06" db="EMBL/GenBank/DDBJ databases">
        <authorList>
            <person name="Kallberg Y."/>
            <person name="Tangrot J."/>
            <person name="Rosling A."/>
        </authorList>
    </citation>
    <scope>NUCLEOTIDE SEQUENCE</scope>
    <source>
        <strain evidence="1">IN212</strain>
    </source>
</reference>
<accession>A0A9N9G8K2</accession>
<name>A0A9N9G8K2_9GLOM</name>
<comment type="caution">
    <text evidence="1">The sequence shown here is derived from an EMBL/GenBank/DDBJ whole genome shotgun (WGS) entry which is preliminary data.</text>
</comment>
<dbReference type="Proteomes" id="UP000789396">
    <property type="component" value="Unassembled WGS sequence"/>
</dbReference>